<dbReference type="EMBL" id="JASDAP010000024">
    <property type="protein sequence ID" value="KAK1881304.1"/>
    <property type="molecule type" value="Genomic_DNA"/>
</dbReference>
<keyword evidence="2" id="KW-1185">Reference proteome</keyword>
<reference evidence="1" key="1">
    <citation type="submission" date="2023-04" db="EMBL/GenBank/DDBJ databases">
        <title>Chromosome-level genome of Chaenocephalus aceratus.</title>
        <authorList>
            <person name="Park H."/>
        </authorList>
    </citation>
    <scope>NUCLEOTIDE SEQUENCE</scope>
    <source>
        <strain evidence="1">DE</strain>
        <tissue evidence="1">Muscle</tissue>
    </source>
</reference>
<feature type="non-terminal residue" evidence="1">
    <location>
        <position position="1"/>
    </location>
</feature>
<protein>
    <submittedName>
        <fullName evidence="1">Hemoglobin subunit beta</fullName>
    </submittedName>
</protein>
<sequence length="63" mass="6824">SWNGFDRLQKTCMLQAPSPAATSTNPPPPCRACRAAFSESEHRFDTLKVTAADLWLVSKATSG</sequence>
<organism evidence="1 2">
    <name type="scientific">Dissostichus eleginoides</name>
    <name type="common">Patagonian toothfish</name>
    <name type="synonym">Dissostichus amissus</name>
    <dbReference type="NCBI Taxonomy" id="100907"/>
    <lineage>
        <taxon>Eukaryota</taxon>
        <taxon>Metazoa</taxon>
        <taxon>Chordata</taxon>
        <taxon>Craniata</taxon>
        <taxon>Vertebrata</taxon>
        <taxon>Euteleostomi</taxon>
        <taxon>Actinopterygii</taxon>
        <taxon>Neopterygii</taxon>
        <taxon>Teleostei</taxon>
        <taxon>Neoteleostei</taxon>
        <taxon>Acanthomorphata</taxon>
        <taxon>Eupercaria</taxon>
        <taxon>Perciformes</taxon>
        <taxon>Notothenioidei</taxon>
        <taxon>Nototheniidae</taxon>
        <taxon>Dissostichus</taxon>
    </lineage>
</organism>
<evidence type="ECO:0000313" key="2">
    <source>
        <dbReference type="Proteomes" id="UP001228049"/>
    </source>
</evidence>
<feature type="non-terminal residue" evidence="1">
    <location>
        <position position="63"/>
    </location>
</feature>
<proteinExistence type="predicted"/>
<evidence type="ECO:0000313" key="1">
    <source>
        <dbReference type="EMBL" id="KAK1881304.1"/>
    </source>
</evidence>
<accession>A0AAD9BEI3</accession>
<name>A0AAD9BEI3_DISEL</name>
<comment type="caution">
    <text evidence="1">The sequence shown here is derived from an EMBL/GenBank/DDBJ whole genome shotgun (WGS) entry which is preliminary data.</text>
</comment>
<dbReference type="AlphaFoldDB" id="A0AAD9BEI3"/>
<gene>
    <name evidence="1" type="ORF">KUDE01_024470</name>
</gene>
<dbReference type="Proteomes" id="UP001228049">
    <property type="component" value="Unassembled WGS sequence"/>
</dbReference>